<proteinExistence type="predicted"/>
<feature type="transmembrane region" description="Helical" evidence="2">
    <location>
        <begin position="251"/>
        <end position="270"/>
    </location>
</feature>
<gene>
    <name evidence="4" type="ORF">ABFO16_08835</name>
</gene>
<dbReference type="EMBL" id="JBBMFI010000047">
    <property type="protein sequence ID" value="MEQ2566338.1"/>
    <property type="molecule type" value="Genomic_DNA"/>
</dbReference>
<keyword evidence="2" id="KW-0472">Membrane</keyword>
<evidence type="ECO:0000313" key="5">
    <source>
        <dbReference type="Proteomes" id="UP001478133"/>
    </source>
</evidence>
<feature type="domain" description="Zinc-ribbon" evidence="3">
    <location>
        <begin position="2"/>
        <end position="23"/>
    </location>
</feature>
<feature type="compositionally biased region" description="Polar residues" evidence="1">
    <location>
        <begin position="93"/>
        <end position="108"/>
    </location>
</feature>
<evidence type="ECO:0000256" key="1">
    <source>
        <dbReference type="SAM" id="MobiDB-lite"/>
    </source>
</evidence>
<protein>
    <submittedName>
        <fullName evidence="4">Zinc ribbon domain-containing protein</fullName>
    </submittedName>
</protein>
<keyword evidence="5" id="KW-1185">Reference proteome</keyword>
<dbReference type="RefSeq" id="WP_211148091.1">
    <property type="nucleotide sequence ID" value="NZ_JBBMEY010000054.1"/>
</dbReference>
<feature type="compositionally biased region" description="Low complexity" evidence="1">
    <location>
        <begin position="28"/>
        <end position="92"/>
    </location>
</feature>
<dbReference type="Pfam" id="PF13240">
    <property type="entry name" value="Zn_Ribbon_1"/>
    <property type="match status" value="1"/>
</dbReference>
<keyword evidence="2" id="KW-1133">Transmembrane helix</keyword>
<name>A0ABV1HXP3_9FIRM</name>
<feature type="transmembrane region" description="Helical" evidence="2">
    <location>
        <begin position="151"/>
        <end position="175"/>
    </location>
</feature>
<dbReference type="InterPro" id="IPR026870">
    <property type="entry name" value="Zinc_ribbon_dom"/>
</dbReference>
<organism evidence="4 5">
    <name type="scientific">Ruminococcoides intestinihominis</name>
    <dbReference type="NCBI Taxonomy" id="3133161"/>
    <lineage>
        <taxon>Bacteria</taxon>
        <taxon>Bacillati</taxon>
        <taxon>Bacillota</taxon>
        <taxon>Clostridia</taxon>
        <taxon>Eubacteriales</taxon>
        <taxon>Oscillospiraceae</taxon>
        <taxon>Ruminococcoides</taxon>
    </lineage>
</organism>
<feature type="transmembrane region" description="Helical" evidence="2">
    <location>
        <begin position="291"/>
        <end position="313"/>
    </location>
</feature>
<comment type="caution">
    <text evidence="4">The sequence shown here is derived from an EMBL/GenBank/DDBJ whole genome shotgun (WGS) entry which is preliminary data.</text>
</comment>
<feature type="region of interest" description="Disordered" evidence="1">
    <location>
        <begin position="28"/>
        <end position="108"/>
    </location>
</feature>
<dbReference type="Proteomes" id="UP001478133">
    <property type="component" value="Unassembled WGS sequence"/>
</dbReference>
<accession>A0ABV1HXP3</accession>
<feature type="transmembrane region" description="Helical" evidence="2">
    <location>
        <begin position="224"/>
        <end position="245"/>
    </location>
</feature>
<evidence type="ECO:0000259" key="3">
    <source>
        <dbReference type="Pfam" id="PF13240"/>
    </source>
</evidence>
<evidence type="ECO:0000313" key="4">
    <source>
        <dbReference type="EMBL" id="MEQ2566338.1"/>
    </source>
</evidence>
<feature type="transmembrane region" description="Helical" evidence="2">
    <location>
        <begin position="181"/>
        <end position="203"/>
    </location>
</feature>
<evidence type="ECO:0000256" key="2">
    <source>
        <dbReference type="SAM" id="Phobius"/>
    </source>
</evidence>
<reference evidence="4 5" key="1">
    <citation type="submission" date="2024-03" db="EMBL/GenBank/DDBJ databases">
        <title>Human intestinal bacterial collection.</title>
        <authorList>
            <person name="Pauvert C."/>
            <person name="Hitch T.C.A."/>
            <person name="Clavel T."/>
        </authorList>
    </citation>
    <scope>NUCLEOTIDE SEQUENCE [LARGE SCALE GENOMIC DNA]</scope>
    <source>
        <strain evidence="4 5">CLA-AP-H18</strain>
    </source>
</reference>
<sequence>MKCNKCGQDIPDNATFCTNCGNKIEQPQQNPNPNVQQANQVPNQNPQANQNSQANPMPNQNPQVNNGMPNQQPQFNQNPQFNQAPNRNPQFNGMPNQNVPYGNQVPQQNVKTEPSPILTWFNSAKDVFLDFFKKGYIEKPTTLLTEKNHMWLVFAVTIVILGCLGSLFSVIGSYYASTAFAIIYGIYNPASKFFAFGTMIFVIAKMAKNNKVSYINALNATSGAYLPVVFSLAVNCIFNLIHTQFVNGQLVTYVATVADVIFIVLLLGVIEKVAEGSKYEKSLWFKSLSIAGAYIAYKIAALILDTIFTAIFYGTDYSNLASLVYGGASIFS</sequence>
<keyword evidence="2" id="KW-0812">Transmembrane</keyword>